<organism evidence="2 3">
    <name type="scientific">Synaphobranchus kaupii</name>
    <name type="common">Kaup's arrowtooth eel</name>
    <dbReference type="NCBI Taxonomy" id="118154"/>
    <lineage>
        <taxon>Eukaryota</taxon>
        <taxon>Metazoa</taxon>
        <taxon>Chordata</taxon>
        <taxon>Craniata</taxon>
        <taxon>Vertebrata</taxon>
        <taxon>Euteleostomi</taxon>
        <taxon>Actinopterygii</taxon>
        <taxon>Neopterygii</taxon>
        <taxon>Teleostei</taxon>
        <taxon>Anguilliformes</taxon>
        <taxon>Synaphobranchidae</taxon>
        <taxon>Synaphobranchus</taxon>
    </lineage>
</organism>
<dbReference type="Proteomes" id="UP001152622">
    <property type="component" value="Chromosome 2"/>
</dbReference>
<evidence type="ECO:0000313" key="2">
    <source>
        <dbReference type="EMBL" id="KAJ8373529.1"/>
    </source>
</evidence>
<name>A0A9Q1J6N0_SYNKA</name>
<accession>A0A9Q1J6N0</accession>
<protein>
    <submittedName>
        <fullName evidence="2">Uncharacterized protein</fullName>
    </submittedName>
</protein>
<keyword evidence="3" id="KW-1185">Reference proteome</keyword>
<dbReference type="AlphaFoldDB" id="A0A9Q1J6N0"/>
<gene>
    <name evidence="2" type="ORF">SKAU_G00041090</name>
</gene>
<sequence length="67" mass="7203">MKLESRGEAGSGAQTPRRRRGPQEGHVALNPNKGGKRVVGYPQTLSSVGEEACDSTIRRHGNQLDGF</sequence>
<evidence type="ECO:0000313" key="3">
    <source>
        <dbReference type="Proteomes" id="UP001152622"/>
    </source>
</evidence>
<comment type="caution">
    <text evidence="2">The sequence shown here is derived from an EMBL/GenBank/DDBJ whole genome shotgun (WGS) entry which is preliminary data.</text>
</comment>
<feature type="region of interest" description="Disordered" evidence="1">
    <location>
        <begin position="1"/>
        <end position="67"/>
    </location>
</feature>
<proteinExistence type="predicted"/>
<reference evidence="2" key="1">
    <citation type="journal article" date="2023" name="Science">
        <title>Genome structures resolve the early diversification of teleost fishes.</title>
        <authorList>
            <person name="Parey E."/>
            <person name="Louis A."/>
            <person name="Montfort J."/>
            <person name="Bouchez O."/>
            <person name="Roques C."/>
            <person name="Iampietro C."/>
            <person name="Lluch J."/>
            <person name="Castinel A."/>
            <person name="Donnadieu C."/>
            <person name="Desvignes T."/>
            <person name="Floi Bucao C."/>
            <person name="Jouanno E."/>
            <person name="Wen M."/>
            <person name="Mejri S."/>
            <person name="Dirks R."/>
            <person name="Jansen H."/>
            <person name="Henkel C."/>
            <person name="Chen W.J."/>
            <person name="Zahm M."/>
            <person name="Cabau C."/>
            <person name="Klopp C."/>
            <person name="Thompson A.W."/>
            <person name="Robinson-Rechavi M."/>
            <person name="Braasch I."/>
            <person name="Lecointre G."/>
            <person name="Bobe J."/>
            <person name="Postlethwait J.H."/>
            <person name="Berthelot C."/>
            <person name="Roest Crollius H."/>
            <person name="Guiguen Y."/>
        </authorList>
    </citation>
    <scope>NUCLEOTIDE SEQUENCE</scope>
    <source>
        <strain evidence="2">WJC10195</strain>
    </source>
</reference>
<dbReference type="EMBL" id="JAINUF010000002">
    <property type="protein sequence ID" value="KAJ8373529.1"/>
    <property type="molecule type" value="Genomic_DNA"/>
</dbReference>
<evidence type="ECO:0000256" key="1">
    <source>
        <dbReference type="SAM" id="MobiDB-lite"/>
    </source>
</evidence>